<accession>A0A6J5M0A2</accession>
<proteinExistence type="predicted"/>
<dbReference type="EMBL" id="LR796380">
    <property type="protein sequence ID" value="CAB4140265.1"/>
    <property type="molecule type" value="Genomic_DNA"/>
</dbReference>
<reference evidence="1" key="1">
    <citation type="submission" date="2020-04" db="EMBL/GenBank/DDBJ databases">
        <authorList>
            <person name="Chiriac C."/>
            <person name="Salcher M."/>
            <person name="Ghai R."/>
            <person name="Kavagutti S V."/>
        </authorList>
    </citation>
    <scope>NUCLEOTIDE SEQUENCE</scope>
</reference>
<organism evidence="1">
    <name type="scientific">uncultured Caudovirales phage</name>
    <dbReference type="NCBI Taxonomy" id="2100421"/>
    <lineage>
        <taxon>Viruses</taxon>
        <taxon>Duplodnaviria</taxon>
        <taxon>Heunggongvirae</taxon>
        <taxon>Uroviricota</taxon>
        <taxon>Caudoviricetes</taxon>
        <taxon>Peduoviridae</taxon>
        <taxon>Maltschvirus</taxon>
        <taxon>Maltschvirus maltsch</taxon>
    </lineage>
</organism>
<gene>
    <name evidence="1" type="ORF">UFOVP395_9</name>
</gene>
<sequence>MELRARIIERTGDDRYVVWLLQDSTGKLYGRMSYSGYRAVYTVEIFSPVHEELGSIACNEFGLRSDGLTWARDQIENLQEPTVADYEAAIRRVKDSRYQDEMSDDFAYSNGKINRWDRIERQLKDRMHGLTPAAI</sequence>
<evidence type="ECO:0000313" key="1">
    <source>
        <dbReference type="EMBL" id="CAB4140265.1"/>
    </source>
</evidence>
<protein>
    <submittedName>
        <fullName evidence="1">Uncharacterized protein</fullName>
    </submittedName>
</protein>
<name>A0A6J5M0A2_9CAUD</name>